<gene>
    <name evidence="1" type="ORF">FSUBG_12348</name>
</gene>
<keyword evidence="2" id="KW-1185">Reference proteome</keyword>
<dbReference type="AlphaFoldDB" id="A0A8H5P0W4"/>
<dbReference type="Proteomes" id="UP000547976">
    <property type="component" value="Unassembled WGS sequence"/>
</dbReference>
<comment type="caution">
    <text evidence="1">The sequence shown here is derived from an EMBL/GenBank/DDBJ whole genome shotgun (WGS) entry which is preliminary data.</text>
</comment>
<dbReference type="EMBL" id="JAAOAV010000263">
    <property type="protein sequence ID" value="KAF5585759.1"/>
    <property type="molecule type" value="Genomic_DNA"/>
</dbReference>
<dbReference type="RefSeq" id="XP_036532182.1">
    <property type="nucleotide sequence ID" value="XM_036677126.1"/>
</dbReference>
<name>A0A8H5P0W4_GIBSU</name>
<proteinExistence type="predicted"/>
<dbReference type="OrthoDB" id="5074906at2759"/>
<reference evidence="1 2" key="1">
    <citation type="submission" date="2020-05" db="EMBL/GenBank/DDBJ databases">
        <title>Identification and distribution of gene clusters putatively required for synthesis of sphingolipid metabolism inhibitors in phylogenetically diverse species of the filamentous fungus Fusarium.</title>
        <authorList>
            <person name="Kim H.-S."/>
            <person name="Busman M."/>
            <person name="Brown D.W."/>
            <person name="Divon H."/>
            <person name="Uhlig S."/>
            <person name="Proctor R.H."/>
        </authorList>
    </citation>
    <scope>NUCLEOTIDE SEQUENCE [LARGE SCALE GENOMIC DNA]</scope>
    <source>
        <strain evidence="1 2">NRRL 66333</strain>
    </source>
</reference>
<accession>A0A8H5P0W4</accession>
<evidence type="ECO:0000313" key="2">
    <source>
        <dbReference type="Proteomes" id="UP000547976"/>
    </source>
</evidence>
<organism evidence="1 2">
    <name type="scientific">Gibberella subglutinans</name>
    <name type="common">Fusarium subglutinans</name>
    <dbReference type="NCBI Taxonomy" id="42677"/>
    <lineage>
        <taxon>Eukaryota</taxon>
        <taxon>Fungi</taxon>
        <taxon>Dikarya</taxon>
        <taxon>Ascomycota</taxon>
        <taxon>Pezizomycotina</taxon>
        <taxon>Sordariomycetes</taxon>
        <taxon>Hypocreomycetidae</taxon>
        <taxon>Hypocreales</taxon>
        <taxon>Nectriaceae</taxon>
        <taxon>Fusarium</taxon>
        <taxon>Fusarium fujikuroi species complex</taxon>
    </lineage>
</organism>
<sequence length="389" mass="44530">MTSQRDTFDPANVPRPESMDERRGYIDQYIQRFHPALVPLIEEERKDSYALICQKYHRDRGLLEVPSVYFEYVVDKTLWQNLFKCHGIRPAPAWPWKPGPDDKDMSGGMSEFYKQWRIENNLPVATPQQQRDSSSDLWINPPVVVDQALRETIWKEYFGASQHTGFIRGPFALNLPVWVDSGRLILGDNGSDIDKINNNIVEPGLVISWEIYGAASLGLVVPLGLVVGSKDEAGLARPQVQRNLLTLWCDVVAWFCEVVAGGTMSLASYLRVMHVTSYSVERRPLHQEAEALWQESLEAPQQFAAQARARRETIRKWSPMVRQITDKPCGEAEQELDALILSNDADLVERKRRLAIVRDIWLYDSRKPVVIRRAFNWLTYLSSTLDSSS</sequence>
<dbReference type="GeneID" id="59311844"/>
<evidence type="ECO:0000313" key="1">
    <source>
        <dbReference type="EMBL" id="KAF5585759.1"/>
    </source>
</evidence>
<protein>
    <submittedName>
        <fullName evidence="1">Uncharacterized protein</fullName>
    </submittedName>
</protein>